<organism evidence="1 2">
    <name type="scientific">Vespula germanica</name>
    <name type="common">German yellow jacket</name>
    <name type="synonym">Paravespula germanica</name>
    <dbReference type="NCBI Taxonomy" id="30212"/>
    <lineage>
        <taxon>Eukaryota</taxon>
        <taxon>Metazoa</taxon>
        <taxon>Ecdysozoa</taxon>
        <taxon>Arthropoda</taxon>
        <taxon>Hexapoda</taxon>
        <taxon>Insecta</taxon>
        <taxon>Pterygota</taxon>
        <taxon>Neoptera</taxon>
        <taxon>Endopterygota</taxon>
        <taxon>Hymenoptera</taxon>
        <taxon>Apocrita</taxon>
        <taxon>Aculeata</taxon>
        <taxon>Vespoidea</taxon>
        <taxon>Vespidae</taxon>
        <taxon>Vespinae</taxon>
        <taxon>Vespula</taxon>
    </lineage>
</organism>
<sequence>MNPYQQESSVVKEQKKRKLSCMPDCSSTGVQELARLGEDDERPISRPPFFGDAVKTEGYHCVYIYTRLCRYRQLHAFKQACRVESQEILSPRPCQRRLFASDPTSNMYSRYFRSEKSNVTYLVGLVALCSSAIELTNSKLSTKLLPVNDASGTKDLDTAASDRTRKHLKQSIIDDNSEEEDMCHQSEQWIWEKTNNNPKMWKYRQIRGIKEQLDKNCTFLIGKEYGQPGYGGYGGYGGYPGGSIYGPGYRGTNLTPGYRGYPIGSLGGVLGGGHTGYGYYGNNGYNPYYNYGGPGGYNGYGSIGGYGTLGIGGYDDPYLGYGSYSGYGRYGGQGLDGYGNYGSSGYGGSYGSAYGIKNNYDPYGYRSSSSSSYGSYAGYPSGYRGYS</sequence>
<comment type="caution">
    <text evidence="1">The sequence shown here is derived from an EMBL/GenBank/DDBJ whole genome shotgun (WGS) entry which is preliminary data.</text>
</comment>
<dbReference type="EMBL" id="JACSDZ010000001">
    <property type="protein sequence ID" value="KAF7417451.1"/>
    <property type="molecule type" value="Genomic_DNA"/>
</dbReference>
<gene>
    <name evidence="1" type="ORF">HZH68_000104</name>
</gene>
<dbReference type="Proteomes" id="UP000617340">
    <property type="component" value="Unassembled WGS sequence"/>
</dbReference>
<name>A0A834U5J0_VESGE</name>
<proteinExistence type="predicted"/>
<accession>A0A834U5J0</accession>
<protein>
    <submittedName>
        <fullName evidence="1">Uncharacterized protein</fullName>
    </submittedName>
</protein>
<evidence type="ECO:0000313" key="1">
    <source>
        <dbReference type="EMBL" id="KAF7417451.1"/>
    </source>
</evidence>
<keyword evidence="2" id="KW-1185">Reference proteome</keyword>
<dbReference type="AlphaFoldDB" id="A0A834U5J0"/>
<reference evidence="1" key="1">
    <citation type="journal article" date="2020" name="G3 (Bethesda)">
        <title>High-Quality Assemblies for Three Invasive Social Wasps from the &lt;i&gt;Vespula&lt;/i&gt; Genus.</title>
        <authorList>
            <person name="Harrop T.W.R."/>
            <person name="Guhlin J."/>
            <person name="McLaughlin G.M."/>
            <person name="Permina E."/>
            <person name="Stockwell P."/>
            <person name="Gilligan J."/>
            <person name="Le Lec M.F."/>
            <person name="Gruber M.A.M."/>
            <person name="Quinn O."/>
            <person name="Lovegrove M."/>
            <person name="Duncan E.J."/>
            <person name="Remnant E.J."/>
            <person name="Van Eeckhoven J."/>
            <person name="Graham B."/>
            <person name="Knapp R.A."/>
            <person name="Langford K.W."/>
            <person name="Kronenberg Z."/>
            <person name="Press M.O."/>
            <person name="Eacker S.M."/>
            <person name="Wilson-Rankin E.E."/>
            <person name="Purcell J."/>
            <person name="Lester P.J."/>
            <person name="Dearden P.K."/>
        </authorList>
    </citation>
    <scope>NUCLEOTIDE SEQUENCE</scope>
    <source>
        <strain evidence="1">Linc-1</strain>
    </source>
</reference>
<evidence type="ECO:0000313" key="2">
    <source>
        <dbReference type="Proteomes" id="UP000617340"/>
    </source>
</evidence>